<dbReference type="GO" id="GO:0035091">
    <property type="term" value="F:phosphatidylinositol binding"/>
    <property type="evidence" value="ECO:0007669"/>
    <property type="project" value="TreeGrafter"/>
</dbReference>
<dbReference type="PROSITE" id="PS50178">
    <property type="entry name" value="ZF_FYVE"/>
    <property type="match status" value="1"/>
</dbReference>
<reference evidence="7 8" key="1">
    <citation type="journal article" date="2022" name="Cell">
        <title>Repeat-based holocentromeres influence genome architecture and karyotype evolution.</title>
        <authorList>
            <person name="Hofstatter P.G."/>
            <person name="Thangavel G."/>
            <person name="Lux T."/>
            <person name="Neumann P."/>
            <person name="Vondrak T."/>
            <person name="Novak P."/>
            <person name="Zhang M."/>
            <person name="Costa L."/>
            <person name="Castellani M."/>
            <person name="Scott A."/>
            <person name="Toegelov H."/>
            <person name="Fuchs J."/>
            <person name="Mata-Sucre Y."/>
            <person name="Dias Y."/>
            <person name="Vanzela A.L.L."/>
            <person name="Huettel B."/>
            <person name="Almeida C.C.S."/>
            <person name="Simkova H."/>
            <person name="Souza G."/>
            <person name="Pedrosa-Harand A."/>
            <person name="Macas J."/>
            <person name="Mayer K.F.X."/>
            <person name="Houben A."/>
            <person name="Marques A."/>
        </authorList>
    </citation>
    <scope>NUCLEOTIDE SEQUENCE [LARGE SCALE GENOMIC DNA]</scope>
    <source>
        <strain evidence="7">RhyTen1mFocal</strain>
    </source>
</reference>
<dbReference type="PANTHER" id="PTHR15629">
    <property type="entry name" value="SH3YL1 PROTEIN"/>
    <property type="match status" value="1"/>
</dbReference>
<dbReference type="InterPro" id="IPR000306">
    <property type="entry name" value="Znf_FYVE"/>
</dbReference>
<dbReference type="InterPro" id="IPR051702">
    <property type="entry name" value="SH3_domain_YSC84-like"/>
</dbReference>
<dbReference type="GO" id="GO:0008270">
    <property type="term" value="F:zinc ion binding"/>
    <property type="evidence" value="ECO:0007669"/>
    <property type="project" value="UniProtKB-KW"/>
</dbReference>
<keyword evidence="2 4" id="KW-0863">Zinc-finger</keyword>
<keyword evidence="8" id="KW-1185">Reference proteome</keyword>
<feature type="compositionally biased region" description="Low complexity" evidence="5">
    <location>
        <begin position="24"/>
        <end position="39"/>
    </location>
</feature>
<proteinExistence type="predicted"/>
<dbReference type="InterPro" id="IPR011011">
    <property type="entry name" value="Znf_FYVE_PHD"/>
</dbReference>
<evidence type="ECO:0000256" key="5">
    <source>
        <dbReference type="SAM" id="MobiDB-lite"/>
    </source>
</evidence>
<dbReference type="CDD" id="cd11526">
    <property type="entry name" value="SYLF_FYVE"/>
    <property type="match status" value="1"/>
</dbReference>
<evidence type="ECO:0000256" key="3">
    <source>
        <dbReference type="ARBA" id="ARBA00022833"/>
    </source>
</evidence>
<dbReference type="Gene3D" id="3.30.40.10">
    <property type="entry name" value="Zinc/RING finger domain, C3HC4 (zinc finger)"/>
    <property type="match status" value="1"/>
</dbReference>
<name>A0AAD5Z3T6_9POAL</name>
<dbReference type="SMART" id="SM00064">
    <property type="entry name" value="FYVE"/>
    <property type="match status" value="1"/>
</dbReference>
<evidence type="ECO:0000313" key="8">
    <source>
        <dbReference type="Proteomes" id="UP001210211"/>
    </source>
</evidence>
<dbReference type="AlphaFoldDB" id="A0AAD5Z3T6"/>
<evidence type="ECO:0000259" key="6">
    <source>
        <dbReference type="PROSITE" id="PS50178"/>
    </source>
</evidence>
<evidence type="ECO:0000313" key="7">
    <source>
        <dbReference type="EMBL" id="KAJ3686376.1"/>
    </source>
</evidence>
<protein>
    <recommendedName>
        <fullName evidence="6">FYVE-type domain-containing protein</fullName>
    </recommendedName>
</protein>
<dbReference type="EMBL" id="JAMRDG010000002">
    <property type="protein sequence ID" value="KAJ3686376.1"/>
    <property type="molecule type" value="Genomic_DNA"/>
</dbReference>
<dbReference type="PANTHER" id="PTHR15629:SF43">
    <property type="entry name" value="RING_FYVE_PHD-TYPE ZINC FINGER FAMILY PROTEIN"/>
    <property type="match status" value="1"/>
</dbReference>
<dbReference type="Proteomes" id="UP001210211">
    <property type="component" value="Unassembled WGS sequence"/>
</dbReference>
<dbReference type="Pfam" id="PF04366">
    <property type="entry name" value="Ysc84"/>
    <property type="match status" value="1"/>
</dbReference>
<evidence type="ECO:0000256" key="4">
    <source>
        <dbReference type="PROSITE-ProRule" id="PRU00091"/>
    </source>
</evidence>
<feature type="region of interest" description="Disordered" evidence="5">
    <location>
        <begin position="1"/>
        <end position="87"/>
    </location>
</feature>
<dbReference type="Pfam" id="PF01363">
    <property type="entry name" value="FYVE"/>
    <property type="match status" value="1"/>
</dbReference>
<evidence type="ECO:0000256" key="1">
    <source>
        <dbReference type="ARBA" id="ARBA00022723"/>
    </source>
</evidence>
<feature type="domain" description="FYVE-type" evidence="6">
    <location>
        <begin position="242"/>
        <end position="304"/>
    </location>
</feature>
<keyword evidence="1" id="KW-0479">Metal-binding</keyword>
<dbReference type="SUPFAM" id="SSF57903">
    <property type="entry name" value="FYVE/PHD zinc finger"/>
    <property type="match status" value="1"/>
</dbReference>
<comment type="caution">
    <text evidence="7">The sequence shown here is derived from an EMBL/GenBank/DDBJ whole genome shotgun (WGS) entry which is preliminary data.</text>
</comment>
<dbReference type="FunFam" id="3.30.40.10:FF:000151">
    <property type="entry name" value="Zinc finger family protein"/>
    <property type="match status" value="1"/>
</dbReference>
<evidence type="ECO:0000256" key="2">
    <source>
        <dbReference type="ARBA" id="ARBA00022771"/>
    </source>
</evidence>
<dbReference type="CDD" id="cd00065">
    <property type="entry name" value="FYVE_like_SF"/>
    <property type="match status" value="1"/>
</dbReference>
<feature type="compositionally biased region" description="Basic and acidic residues" evidence="5">
    <location>
        <begin position="48"/>
        <end position="64"/>
    </location>
</feature>
<organism evidence="7 8">
    <name type="scientific">Rhynchospora tenuis</name>
    <dbReference type="NCBI Taxonomy" id="198213"/>
    <lineage>
        <taxon>Eukaryota</taxon>
        <taxon>Viridiplantae</taxon>
        <taxon>Streptophyta</taxon>
        <taxon>Embryophyta</taxon>
        <taxon>Tracheophyta</taxon>
        <taxon>Spermatophyta</taxon>
        <taxon>Magnoliopsida</taxon>
        <taxon>Liliopsida</taxon>
        <taxon>Poales</taxon>
        <taxon>Cyperaceae</taxon>
        <taxon>Cyperoideae</taxon>
        <taxon>Rhynchosporeae</taxon>
        <taxon>Rhynchospora</taxon>
    </lineage>
</organism>
<gene>
    <name evidence="7" type="ORF">LUZ61_015540</name>
</gene>
<dbReference type="InterPro" id="IPR013083">
    <property type="entry name" value="Znf_RING/FYVE/PHD"/>
</dbReference>
<keyword evidence="3" id="KW-0862">Zinc</keyword>
<feature type="compositionally biased region" description="Polar residues" evidence="5">
    <location>
        <begin position="65"/>
        <end position="85"/>
    </location>
</feature>
<dbReference type="InterPro" id="IPR017455">
    <property type="entry name" value="Znf_FYVE-rel"/>
</dbReference>
<sequence>MEESDMMFPFFEPDEPAPESAKAPNPSESVESGVSSPVRETQDEEQDSTTHEAENSTKEEKTEIDSPSTADSSENLDTDNSSDPQDNLRVEDNLRAEEDPLNKQPGQYFYYDPPLYEETGMWIPVSVPPMTGTGEDWQHGFGSDGAYFPDEEFRWDPLEPNTQMTMWDVFTEMLVAAKGKVSSVVSLNTILGYHMSLMSTSVPLPPDVLQEAWKEMAQTLSEVHFGYANGLLETEPVRWLPDSVSTSCMLCNAKFHPIICSRHHCRFCGGLFCSDCSKGRSLLPPKFRATEPQRVCDVCCVRLEGIQPYLMGQVSRASQPLIHDLTDLSTLRSWLNFPWARTMEYEIYKAANSIRSYCKKVGKLKPEKSIPESILKQAKGLAIITVANVGMMVTYKIGTGLVVARREDGSWSAPSAISTFGLGWGAQAGGEITDYIIVLRNKEAIRTFCGTAHMSVGAGVSAAAGAVGRAAEADLRAGDGGYAACYTYSCSKGAFVGCALNGSMVTTRSSENARFYGMQMKASDILLGSVPRPQAAAILYQALSNLFDRIQRSQSTRYNIYPALST</sequence>
<accession>A0AAD5Z3T6</accession>
<dbReference type="InterPro" id="IPR007461">
    <property type="entry name" value="Ysc84_actin-binding"/>
</dbReference>